<keyword evidence="3" id="KW-1003">Cell membrane</keyword>
<accession>A0A5B8Z4X3</accession>
<keyword evidence="10" id="KW-1185">Reference proteome</keyword>
<feature type="transmembrane region" description="Helical" evidence="7">
    <location>
        <begin position="383"/>
        <end position="402"/>
    </location>
</feature>
<evidence type="ECO:0000256" key="5">
    <source>
        <dbReference type="ARBA" id="ARBA00022989"/>
    </source>
</evidence>
<keyword evidence="4 7" id="KW-0812">Transmembrane</keyword>
<dbReference type="InterPro" id="IPR011701">
    <property type="entry name" value="MFS"/>
</dbReference>
<dbReference type="PANTHER" id="PTHR43266">
    <property type="entry name" value="MACROLIDE-EFFLUX PROTEIN"/>
    <property type="match status" value="1"/>
</dbReference>
<comment type="subcellular location">
    <subcellularLocation>
        <location evidence="1">Cell membrane</location>
        <topology evidence="1">Multi-pass membrane protein</topology>
    </subcellularLocation>
</comment>
<feature type="transmembrane region" description="Helical" evidence="7">
    <location>
        <begin position="318"/>
        <end position="343"/>
    </location>
</feature>
<dbReference type="InterPro" id="IPR020846">
    <property type="entry name" value="MFS_dom"/>
</dbReference>
<dbReference type="STRING" id="1742359.GCA_001439625_00923"/>
<organism evidence="9 10">
    <name type="scientific">Cytobacillus dafuensis</name>
    <name type="common">Bacillus dafuensis</name>
    <dbReference type="NCBI Taxonomy" id="1742359"/>
    <lineage>
        <taxon>Bacteria</taxon>
        <taxon>Bacillati</taxon>
        <taxon>Bacillota</taxon>
        <taxon>Bacilli</taxon>
        <taxon>Bacillales</taxon>
        <taxon>Bacillaceae</taxon>
        <taxon>Cytobacillus</taxon>
    </lineage>
</organism>
<keyword evidence="6 7" id="KW-0472">Membrane</keyword>
<feature type="transmembrane region" description="Helical" evidence="7">
    <location>
        <begin position="9"/>
        <end position="36"/>
    </location>
</feature>
<dbReference type="GO" id="GO:0005886">
    <property type="term" value="C:plasma membrane"/>
    <property type="evidence" value="ECO:0007669"/>
    <property type="project" value="UniProtKB-SubCell"/>
</dbReference>
<dbReference type="Gene3D" id="1.20.1250.20">
    <property type="entry name" value="MFS general substrate transporter like domains"/>
    <property type="match status" value="1"/>
</dbReference>
<feature type="transmembrane region" description="Helical" evidence="7">
    <location>
        <begin position="73"/>
        <end position="95"/>
    </location>
</feature>
<dbReference type="PROSITE" id="PS50850">
    <property type="entry name" value="MFS"/>
    <property type="match status" value="1"/>
</dbReference>
<dbReference type="InterPro" id="IPR036259">
    <property type="entry name" value="MFS_trans_sf"/>
</dbReference>
<gene>
    <name evidence="9" type="ORF">FSZ17_05030</name>
</gene>
<dbReference type="SUPFAM" id="SSF103473">
    <property type="entry name" value="MFS general substrate transporter"/>
    <property type="match status" value="1"/>
</dbReference>
<evidence type="ECO:0000256" key="4">
    <source>
        <dbReference type="ARBA" id="ARBA00022692"/>
    </source>
</evidence>
<dbReference type="Proteomes" id="UP000321555">
    <property type="component" value="Chromosome"/>
</dbReference>
<dbReference type="EMBL" id="CP042593">
    <property type="protein sequence ID" value="QED46689.1"/>
    <property type="molecule type" value="Genomic_DNA"/>
</dbReference>
<evidence type="ECO:0000256" key="3">
    <source>
        <dbReference type="ARBA" id="ARBA00022475"/>
    </source>
</evidence>
<sequence>MAGAIQKNLILFLLGKMTAVLGSSIYGFAIGLYILAKTGSSLNFAITLLLSALPRILLSPIAGTISDRWNRKIIIITSDFACAIWLMIVFFIFTFLYPEIWVLYLATAVLSILNTFYSNAVTSAIYNMVGPDHLQKAMSLNQAAASLSTILGPVLGGVFFGLFNITTFMIINIITFTISGLASVFIQYDLFAEKKEKTSGNSVFTDLKLGLSYVKEQAFIKNLIMISIFLNFWFAVFPVALPYLVLSVRKMESYQLGIIEGSFSVGMLIMSIFLSTRPEIKRKELSILGGLIAMSCVLIFIGLPSFPGMMNVTNGIFFPYLIFMVLLLSIFIMIINMPIMVLLQKSTPDHYRGRVMSLLETGASAMAPIGYILFGFLLEKMPVWILLAICGLSIISLILYHIKRKTFVEHLRNADKPKEMALEA</sequence>
<reference evidence="10" key="1">
    <citation type="submission" date="2019-08" db="EMBL/GenBank/DDBJ databases">
        <authorList>
            <person name="Zheng X."/>
        </authorList>
    </citation>
    <scope>NUCLEOTIDE SEQUENCE [LARGE SCALE GENOMIC DNA]</scope>
    <source>
        <strain evidence="10">FJAT-25496</strain>
    </source>
</reference>
<feature type="transmembrane region" description="Helical" evidence="7">
    <location>
        <begin position="256"/>
        <end position="275"/>
    </location>
</feature>
<feature type="transmembrane region" description="Helical" evidence="7">
    <location>
        <begin position="223"/>
        <end position="244"/>
    </location>
</feature>
<dbReference type="PANTHER" id="PTHR43266:SF9">
    <property type="entry name" value="PERMEASE, MAJOR FACILITATOR SUPERFAMILY-RELATED"/>
    <property type="match status" value="1"/>
</dbReference>
<evidence type="ECO:0000256" key="2">
    <source>
        <dbReference type="ARBA" id="ARBA00022448"/>
    </source>
</evidence>
<feature type="transmembrane region" description="Helical" evidence="7">
    <location>
        <begin position="169"/>
        <end position="191"/>
    </location>
</feature>
<feature type="transmembrane region" description="Helical" evidence="7">
    <location>
        <begin position="101"/>
        <end position="122"/>
    </location>
</feature>
<evidence type="ECO:0000259" key="8">
    <source>
        <dbReference type="PROSITE" id="PS50850"/>
    </source>
</evidence>
<proteinExistence type="predicted"/>
<keyword evidence="2" id="KW-0813">Transport</keyword>
<name>A0A5B8Z4X3_CYTDA</name>
<protein>
    <submittedName>
        <fullName evidence="9">MFS transporter</fullName>
    </submittedName>
</protein>
<dbReference type="RefSeq" id="WP_057775981.1">
    <property type="nucleotide sequence ID" value="NZ_CP042593.1"/>
</dbReference>
<dbReference type="OrthoDB" id="9775268at2"/>
<keyword evidence="5 7" id="KW-1133">Transmembrane helix</keyword>
<evidence type="ECO:0000256" key="1">
    <source>
        <dbReference type="ARBA" id="ARBA00004651"/>
    </source>
</evidence>
<dbReference type="Pfam" id="PF07690">
    <property type="entry name" value="MFS_1"/>
    <property type="match status" value="1"/>
</dbReference>
<dbReference type="GO" id="GO:0022857">
    <property type="term" value="F:transmembrane transporter activity"/>
    <property type="evidence" value="ECO:0007669"/>
    <property type="project" value="InterPro"/>
</dbReference>
<feature type="domain" description="Major facilitator superfamily (MFS) profile" evidence="8">
    <location>
        <begin position="8"/>
        <end position="405"/>
    </location>
</feature>
<evidence type="ECO:0000256" key="7">
    <source>
        <dbReference type="SAM" id="Phobius"/>
    </source>
</evidence>
<evidence type="ECO:0000313" key="9">
    <source>
        <dbReference type="EMBL" id="QED46689.1"/>
    </source>
</evidence>
<dbReference type="CDD" id="cd06173">
    <property type="entry name" value="MFS_MefA_like"/>
    <property type="match status" value="1"/>
</dbReference>
<feature type="transmembrane region" description="Helical" evidence="7">
    <location>
        <begin position="355"/>
        <end position="377"/>
    </location>
</feature>
<dbReference type="KEGG" id="bda:FSZ17_05030"/>
<evidence type="ECO:0000256" key="6">
    <source>
        <dbReference type="ARBA" id="ARBA00023136"/>
    </source>
</evidence>
<dbReference type="AlphaFoldDB" id="A0A5B8Z4X3"/>
<feature type="transmembrane region" description="Helical" evidence="7">
    <location>
        <begin position="42"/>
        <end position="61"/>
    </location>
</feature>
<evidence type="ECO:0000313" key="10">
    <source>
        <dbReference type="Proteomes" id="UP000321555"/>
    </source>
</evidence>
<feature type="transmembrane region" description="Helical" evidence="7">
    <location>
        <begin position="143"/>
        <end position="163"/>
    </location>
</feature>
<feature type="transmembrane region" description="Helical" evidence="7">
    <location>
        <begin position="287"/>
        <end position="306"/>
    </location>
</feature>